<geneLocation type="plasmid" evidence="1 2">
    <name>pPDG1</name>
</geneLocation>
<sequence length="247" mass="27393">MSEDRVPIVFLDGDLEDSRVSARFLELCLPFEFLGGGLSSGLGIRILGVNGRDLQLGLVESTARLIVRGSAETDWNAEKKAYSRQLEGHGTPLWNHKELTSAERAYSTDLPSPRTRPGPRIEMESKILRRIGIFTEFSSAHLTYAYSGGADTTRFWFEFDPSVPKDHGQLVAALTDPQWGLGMRVIYEDCHCDNGGSCYTKLSSPTGDATLTLNFSEEVPRLGRTYFESIGAPRRWIDRIFPAPGSS</sequence>
<accession>A0A076EZJ9</accession>
<keyword evidence="1" id="KW-0614">Plasmid</keyword>
<protein>
    <submittedName>
        <fullName evidence="1">Uncharacterized protein</fullName>
    </submittedName>
</protein>
<dbReference type="Proteomes" id="UP000028488">
    <property type="component" value="Plasmid pPDG1"/>
</dbReference>
<organism evidence="1 2">
    <name type="scientific">Rhodococcus opacus</name>
    <name type="common">Nocardia opaca</name>
    <dbReference type="NCBI Taxonomy" id="37919"/>
    <lineage>
        <taxon>Bacteria</taxon>
        <taxon>Bacillati</taxon>
        <taxon>Actinomycetota</taxon>
        <taxon>Actinomycetes</taxon>
        <taxon>Mycobacteriales</taxon>
        <taxon>Nocardiaceae</taxon>
        <taxon>Rhodococcus</taxon>
    </lineage>
</organism>
<evidence type="ECO:0000313" key="2">
    <source>
        <dbReference type="Proteomes" id="UP000028488"/>
    </source>
</evidence>
<name>A0A076EZJ9_RHOOP</name>
<evidence type="ECO:0000313" key="1">
    <source>
        <dbReference type="EMBL" id="AII10672.1"/>
    </source>
</evidence>
<dbReference type="EMBL" id="CP008948">
    <property type="protein sequence ID" value="AII10672.1"/>
    <property type="molecule type" value="Genomic_DNA"/>
</dbReference>
<reference evidence="1 2" key="1">
    <citation type="submission" date="2014-07" db="EMBL/GenBank/DDBJ databases">
        <title>Genome Sequence of Rhodococcus opacus Strain R7, a Biodegrader of Mono- and Polycyclic Aromatic Hydrocarbons.</title>
        <authorList>
            <person name="Di Gennaro P."/>
            <person name="Zampolli J."/>
            <person name="Presti I."/>
            <person name="Cappelletti M."/>
            <person name="D'Ursi P."/>
            <person name="Orro A."/>
            <person name="Mezzelani A."/>
            <person name="Milanesi L."/>
        </authorList>
    </citation>
    <scope>NUCLEOTIDE SEQUENCE [LARGE SCALE GENOMIC DNA]</scope>
    <source>
        <strain evidence="1 2">R7</strain>
        <plasmid evidence="1">pPDG1</plasmid>
    </source>
</reference>
<gene>
    <name evidence="1" type="ORF">EP51_41330</name>
</gene>
<dbReference type="AlphaFoldDB" id="A0A076EZJ9"/>
<proteinExistence type="predicted"/>